<keyword evidence="2" id="KW-1185">Reference proteome</keyword>
<evidence type="ECO:0000313" key="1">
    <source>
        <dbReference type="EMBL" id="KAF5889285.1"/>
    </source>
</evidence>
<feature type="non-terminal residue" evidence="1">
    <location>
        <position position="59"/>
    </location>
</feature>
<dbReference type="Proteomes" id="UP000727407">
    <property type="component" value="Unassembled WGS sequence"/>
</dbReference>
<gene>
    <name evidence="1" type="ORF">DAT39_021015</name>
</gene>
<feature type="non-terminal residue" evidence="1">
    <location>
        <position position="1"/>
    </location>
</feature>
<organism evidence="1 2">
    <name type="scientific">Clarias magur</name>
    <name type="common">Asian catfish</name>
    <name type="synonym">Macropteronotus magur</name>
    <dbReference type="NCBI Taxonomy" id="1594786"/>
    <lineage>
        <taxon>Eukaryota</taxon>
        <taxon>Metazoa</taxon>
        <taxon>Chordata</taxon>
        <taxon>Craniata</taxon>
        <taxon>Vertebrata</taxon>
        <taxon>Euteleostomi</taxon>
        <taxon>Actinopterygii</taxon>
        <taxon>Neopterygii</taxon>
        <taxon>Teleostei</taxon>
        <taxon>Ostariophysi</taxon>
        <taxon>Siluriformes</taxon>
        <taxon>Clariidae</taxon>
        <taxon>Clarias</taxon>
    </lineage>
</organism>
<reference evidence="1" key="1">
    <citation type="submission" date="2020-07" db="EMBL/GenBank/DDBJ databases">
        <title>Clarias magur genome sequencing, assembly and annotation.</title>
        <authorList>
            <person name="Kushwaha B."/>
            <person name="Kumar R."/>
            <person name="Das P."/>
            <person name="Joshi C.G."/>
            <person name="Kumar D."/>
            <person name="Nagpure N.S."/>
            <person name="Pandey M."/>
            <person name="Agarwal S."/>
            <person name="Srivastava S."/>
            <person name="Singh M."/>
            <person name="Sahoo L."/>
            <person name="Jayasankar P."/>
            <person name="Meher P.K."/>
            <person name="Koringa P.G."/>
            <person name="Iquebal M.A."/>
            <person name="Das S.P."/>
            <person name="Bit A."/>
            <person name="Patnaik S."/>
            <person name="Patel N."/>
            <person name="Shah T.M."/>
            <person name="Hinsu A."/>
            <person name="Jena J.K."/>
        </authorList>
    </citation>
    <scope>NUCLEOTIDE SEQUENCE</scope>
    <source>
        <strain evidence="1">CIFAMagur01</strain>
        <tissue evidence="1">Testis</tissue>
    </source>
</reference>
<protein>
    <submittedName>
        <fullName evidence="1">Uncharacterized protein</fullName>
    </submittedName>
</protein>
<sequence length="59" mass="6790">LSDFSSDLIGVSHTEDDEDKLLQSKAFEEQLFFLVELIFHVIISLIPMPSTLDYFLVEN</sequence>
<dbReference type="AlphaFoldDB" id="A0A8J4T5F5"/>
<name>A0A8J4T5F5_CLAMG</name>
<accession>A0A8J4T5F5</accession>
<proteinExistence type="predicted"/>
<comment type="caution">
    <text evidence="1">The sequence shown here is derived from an EMBL/GenBank/DDBJ whole genome shotgun (WGS) entry which is preliminary data.</text>
</comment>
<evidence type="ECO:0000313" key="2">
    <source>
        <dbReference type="Proteomes" id="UP000727407"/>
    </source>
</evidence>
<dbReference type="EMBL" id="QNUK01000833">
    <property type="protein sequence ID" value="KAF5889285.1"/>
    <property type="molecule type" value="Genomic_DNA"/>
</dbReference>